<dbReference type="Pfam" id="PF03404">
    <property type="entry name" value="Mo-co_dimer"/>
    <property type="match status" value="1"/>
</dbReference>
<keyword evidence="3" id="KW-0479">Metal-binding</keyword>
<dbReference type="PRINTS" id="PR00407">
    <property type="entry name" value="EUMOPTERIN"/>
</dbReference>
<evidence type="ECO:0000256" key="2">
    <source>
        <dbReference type="ARBA" id="ARBA00022505"/>
    </source>
</evidence>
<evidence type="ECO:0000256" key="3">
    <source>
        <dbReference type="ARBA" id="ARBA00022723"/>
    </source>
</evidence>
<dbReference type="PANTHER" id="PTHR19372">
    <property type="entry name" value="SULFITE REDUCTASE"/>
    <property type="match status" value="1"/>
</dbReference>
<protein>
    <submittedName>
        <fullName evidence="7">Probable sulfite oxidase</fullName>
    </submittedName>
</protein>
<dbReference type="Gene3D" id="3.90.420.10">
    <property type="entry name" value="Oxidoreductase, molybdopterin-binding domain"/>
    <property type="match status" value="1"/>
</dbReference>
<evidence type="ECO:0000313" key="7">
    <source>
        <dbReference type="EMBL" id="CAA9571119.1"/>
    </source>
</evidence>
<dbReference type="GO" id="GO:0030151">
    <property type="term" value="F:molybdenum ion binding"/>
    <property type="evidence" value="ECO:0007669"/>
    <property type="project" value="InterPro"/>
</dbReference>
<reference evidence="7" key="1">
    <citation type="submission" date="2020-02" db="EMBL/GenBank/DDBJ databases">
        <authorList>
            <person name="Meier V. D."/>
        </authorList>
    </citation>
    <scope>NUCLEOTIDE SEQUENCE</scope>
    <source>
        <strain evidence="7">AVDCRST_MAG19</strain>
    </source>
</reference>
<dbReference type="GO" id="GO:0008482">
    <property type="term" value="F:sulfite oxidase activity"/>
    <property type="evidence" value="ECO:0007669"/>
    <property type="project" value="TreeGrafter"/>
</dbReference>
<dbReference type="CDD" id="cd02110">
    <property type="entry name" value="SO_family_Moco_dimer"/>
    <property type="match status" value="1"/>
</dbReference>
<name>A0A6J4V9L4_9BACT</name>
<keyword evidence="2" id="KW-0500">Molybdenum</keyword>
<proteinExistence type="predicted"/>
<dbReference type="InterPro" id="IPR014756">
    <property type="entry name" value="Ig_E-set"/>
</dbReference>
<dbReference type="PROSITE" id="PS51318">
    <property type="entry name" value="TAT"/>
    <property type="match status" value="1"/>
</dbReference>
<dbReference type="GO" id="GO:0006790">
    <property type="term" value="P:sulfur compound metabolic process"/>
    <property type="evidence" value="ECO:0007669"/>
    <property type="project" value="TreeGrafter"/>
</dbReference>
<feature type="domain" description="Oxidoreductase molybdopterin-binding" evidence="5">
    <location>
        <begin position="83"/>
        <end position="249"/>
    </location>
</feature>
<dbReference type="Gene3D" id="2.60.40.650">
    <property type="match status" value="1"/>
</dbReference>
<evidence type="ECO:0000256" key="1">
    <source>
        <dbReference type="ARBA" id="ARBA00001924"/>
    </source>
</evidence>
<dbReference type="SUPFAM" id="SSF81296">
    <property type="entry name" value="E set domains"/>
    <property type="match status" value="1"/>
</dbReference>
<dbReference type="InterPro" id="IPR008335">
    <property type="entry name" value="Mopterin_OxRdtase_euk"/>
</dbReference>
<dbReference type="AlphaFoldDB" id="A0A6J4V9L4"/>
<evidence type="ECO:0000259" key="5">
    <source>
        <dbReference type="Pfam" id="PF00174"/>
    </source>
</evidence>
<dbReference type="EMBL" id="CADCWL010000140">
    <property type="protein sequence ID" value="CAA9571119.1"/>
    <property type="molecule type" value="Genomic_DNA"/>
</dbReference>
<feature type="domain" description="Moybdenum cofactor oxidoreductase dimerisation" evidence="6">
    <location>
        <begin position="291"/>
        <end position="362"/>
    </location>
</feature>
<accession>A0A6J4V9L4</accession>
<gene>
    <name evidence="7" type="ORF">AVDCRST_MAG19-2784</name>
</gene>
<dbReference type="Pfam" id="PF00174">
    <property type="entry name" value="Oxidored_molyb"/>
    <property type="match status" value="1"/>
</dbReference>
<organism evidence="7">
    <name type="scientific">uncultured Thermomicrobiales bacterium</name>
    <dbReference type="NCBI Taxonomy" id="1645740"/>
    <lineage>
        <taxon>Bacteria</taxon>
        <taxon>Pseudomonadati</taxon>
        <taxon>Thermomicrobiota</taxon>
        <taxon>Thermomicrobia</taxon>
        <taxon>Thermomicrobiales</taxon>
        <taxon>environmental samples</taxon>
    </lineage>
</organism>
<sequence>MAHSDLSRRSLLKRGGAALAGLGVLRLAGPAHAFGDESGGEVVPWLDRPEPNPVPEVIVRQLDWERLDSWLTPPDQFFVIKHFDEPKLSERDWRLEIGGLVARPMTLSLADLKDRARQEVTFTLECSGNSAFPFNPGLVGNATWAGAPLAPLLEEAGVLEAGTEVVFWGEDAGEQTWRDEITISERFARSMSLADAMAEENLLAYGMNGGDLPNLHGHPLRLIAPGWYGVANVKWLTRIEVLDRRYQGHFMARDYVTIREEERAGEPFWTFTLVGRDRLKSAPARVLRRGGRYGVQGAAWGARIAGVEVRVDDGPWRPATLTEGAGEEFAWTFWTFDWGTPGPGEHAVTSRATDANGNVQPAPDDPLLAGKQTYWESNGQITRRVRLA</sequence>
<dbReference type="GO" id="GO:0043546">
    <property type="term" value="F:molybdopterin cofactor binding"/>
    <property type="evidence" value="ECO:0007669"/>
    <property type="project" value="TreeGrafter"/>
</dbReference>
<dbReference type="PANTHER" id="PTHR19372:SF7">
    <property type="entry name" value="SULFITE OXIDASE, MITOCHONDRIAL"/>
    <property type="match status" value="1"/>
</dbReference>
<dbReference type="InterPro" id="IPR000572">
    <property type="entry name" value="OxRdtase_Mopterin-bd_dom"/>
</dbReference>
<dbReference type="SUPFAM" id="SSF56524">
    <property type="entry name" value="Oxidoreductase molybdopterin-binding domain"/>
    <property type="match status" value="1"/>
</dbReference>
<evidence type="ECO:0000259" key="6">
    <source>
        <dbReference type="Pfam" id="PF03404"/>
    </source>
</evidence>
<dbReference type="InterPro" id="IPR005066">
    <property type="entry name" value="MoCF_OxRdtse_dimer"/>
</dbReference>
<dbReference type="InterPro" id="IPR036374">
    <property type="entry name" value="OxRdtase_Mopterin-bd_sf"/>
</dbReference>
<evidence type="ECO:0000256" key="4">
    <source>
        <dbReference type="ARBA" id="ARBA00023002"/>
    </source>
</evidence>
<dbReference type="InterPro" id="IPR006311">
    <property type="entry name" value="TAT_signal"/>
</dbReference>
<dbReference type="GO" id="GO:0020037">
    <property type="term" value="F:heme binding"/>
    <property type="evidence" value="ECO:0007669"/>
    <property type="project" value="TreeGrafter"/>
</dbReference>
<keyword evidence="4" id="KW-0560">Oxidoreductase</keyword>
<comment type="cofactor">
    <cofactor evidence="1">
        <name>Mo-molybdopterin</name>
        <dbReference type="ChEBI" id="CHEBI:71302"/>
    </cofactor>
</comment>